<dbReference type="EMBL" id="CP023284">
    <property type="protein sequence ID" value="ATA57054.1"/>
    <property type="molecule type" value="Genomic_DNA"/>
</dbReference>
<dbReference type="FunFam" id="3.40.50.720:FF:000084">
    <property type="entry name" value="Short-chain dehydrogenase reductase"/>
    <property type="match status" value="1"/>
</dbReference>
<dbReference type="Gene3D" id="3.40.50.720">
    <property type="entry name" value="NAD(P)-binding Rossmann-like Domain"/>
    <property type="match status" value="1"/>
</dbReference>
<dbReference type="PRINTS" id="PR00081">
    <property type="entry name" value="GDHRDH"/>
</dbReference>
<protein>
    <submittedName>
        <fullName evidence="5">NAD(P)-dependent oxidoreductase</fullName>
        <ecNumber evidence="5">1.1.1.47</ecNumber>
    </submittedName>
</protein>
<feature type="region of interest" description="Disordered" evidence="3">
    <location>
        <begin position="195"/>
        <end position="215"/>
    </location>
</feature>
<keyword evidence="2 5" id="KW-0560">Oxidoreductase</keyword>
<evidence type="ECO:0000256" key="1">
    <source>
        <dbReference type="ARBA" id="ARBA00006484"/>
    </source>
</evidence>
<dbReference type="Proteomes" id="UP000217154">
    <property type="component" value="Chromosome"/>
</dbReference>
<comment type="similarity">
    <text evidence="1">Belongs to the short-chain dehydrogenases/reductases (SDR) family.</text>
</comment>
<dbReference type="InterPro" id="IPR036291">
    <property type="entry name" value="NAD(P)-bd_dom_sf"/>
</dbReference>
<dbReference type="KEGG" id="vbo:CKY39_30405"/>
<evidence type="ECO:0000259" key="4">
    <source>
        <dbReference type="SMART" id="SM00822"/>
    </source>
</evidence>
<dbReference type="PANTHER" id="PTHR43639:SF1">
    <property type="entry name" value="SHORT-CHAIN DEHYDROGENASE_REDUCTASE FAMILY PROTEIN"/>
    <property type="match status" value="1"/>
</dbReference>
<dbReference type="PANTHER" id="PTHR43639">
    <property type="entry name" value="OXIDOREDUCTASE, SHORT-CHAIN DEHYDROGENASE/REDUCTASE FAMILY (AFU_ORTHOLOGUE AFUA_5G02870)"/>
    <property type="match status" value="1"/>
</dbReference>
<dbReference type="GO" id="GO:0047936">
    <property type="term" value="F:glucose 1-dehydrogenase [NAD(P)+] activity"/>
    <property type="evidence" value="ECO:0007669"/>
    <property type="project" value="UniProtKB-EC"/>
</dbReference>
<dbReference type="EC" id="1.1.1.47" evidence="5"/>
<evidence type="ECO:0000256" key="2">
    <source>
        <dbReference type="ARBA" id="ARBA00023002"/>
    </source>
</evidence>
<dbReference type="InterPro" id="IPR002347">
    <property type="entry name" value="SDR_fam"/>
</dbReference>
<organism evidence="5 6">
    <name type="scientific">Variovorax boronicumulans</name>
    <dbReference type="NCBI Taxonomy" id="436515"/>
    <lineage>
        <taxon>Bacteria</taxon>
        <taxon>Pseudomonadati</taxon>
        <taxon>Pseudomonadota</taxon>
        <taxon>Betaproteobacteria</taxon>
        <taxon>Burkholderiales</taxon>
        <taxon>Comamonadaceae</taxon>
        <taxon>Variovorax</taxon>
    </lineage>
</organism>
<dbReference type="RefSeq" id="WP_095747051.1">
    <property type="nucleotide sequence ID" value="NZ_CP023284.1"/>
</dbReference>
<dbReference type="AlphaFoldDB" id="A0A250DRZ6"/>
<sequence length="248" mass="25352">MDQVLLITGGGRGIGAATALLAAKRGYAVAVNYASNSLAADEVVRTIRAGGGTAMAVQADVGDEAQVLAMFAKIDAKLGRLTALVNNAGVVDVQARVDEMSVARLERMFRINVIGSFVCAREAVKRMSTKHGGEGGAIVNISSGAARIGSPGQYVDYAASKAAIDTLTIGLAKEVADEGIRVNAVRPGVIDTDIHASGGQPGRAAEMGPGVPMKRSGTAEEIAGAVLWLLSPEASYTTMALLDVTGGR</sequence>
<gene>
    <name evidence="5" type="ORF">CKY39_30405</name>
</gene>
<dbReference type="SMART" id="SM00822">
    <property type="entry name" value="PKS_KR"/>
    <property type="match status" value="1"/>
</dbReference>
<evidence type="ECO:0000256" key="3">
    <source>
        <dbReference type="SAM" id="MobiDB-lite"/>
    </source>
</evidence>
<dbReference type="CDD" id="cd05233">
    <property type="entry name" value="SDR_c"/>
    <property type="match status" value="1"/>
</dbReference>
<dbReference type="Pfam" id="PF13561">
    <property type="entry name" value="adh_short_C2"/>
    <property type="match status" value="1"/>
</dbReference>
<dbReference type="InterPro" id="IPR057326">
    <property type="entry name" value="KR_dom"/>
</dbReference>
<name>A0A250DRZ6_9BURK</name>
<dbReference type="SUPFAM" id="SSF51735">
    <property type="entry name" value="NAD(P)-binding Rossmann-fold domains"/>
    <property type="match status" value="1"/>
</dbReference>
<accession>A0A250DRZ6</accession>
<evidence type="ECO:0000313" key="5">
    <source>
        <dbReference type="EMBL" id="ATA57054.1"/>
    </source>
</evidence>
<dbReference type="NCBIfam" id="NF004777">
    <property type="entry name" value="PRK06123.1"/>
    <property type="match status" value="1"/>
</dbReference>
<reference evidence="5 6" key="1">
    <citation type="submission" date="2017-09" db="EMBL/GenBank/DDBJ databases">
        <title>The diverse metabolic capabilities of V. boronicumulans make it an excellent choice for continued studies on novel biodegradation.</title>
        <authorList>
            <person name="Sun S."/>
        </authorList>
    </citation>
    <scope>NUCLEOTIDE SEQUENCE [LARGE SCALE GENOMIC DNA]</scope>
    <source>
        <strain evidence="5 6">J1</strain>
    </source>
</reference>
<feature type="domain" description="Ketoreductase" evidence="4">
    <location>
        <begin position="3"/>
        <end position="178"/>
    </location>
</feature>
<proteinExistence type="inferred from homology"/>
<dbReference type="PRINTS" id="PR00080">
    <property type="entry name" value="SDRFAMILY"/>
</dbReference>
<evidence type="ECO:0000313" key="6">
    <source>
        <dbReference type="Proteomes" id="UP000217154"/>
    </source>
</evidence>